<dbReference type="InterPro" id="IPR015877">
    <property type="entry name" value="MAT1_centre"/>
</dbReference>
<evidence type="ECO:0000256" key="2">
    <source>
        <dbReference type="ARBA" id="ARBA00022257"/>
    </source>
</evidence>
<gene>
    <name evidence="8" type="primary">TFB3</name>
    <name evidence="8" type="ORF">HK100_006325</name>
</gene>
<protein>
    <recommendedName>
        <fullName evidence="2">RNA polymerase II transcription factor B subunit 3</fullName>
    </recommendedName>
    <alternativeName>
        <fullName evidence="5">RNA polymerase II transcription factor B 38 kDa subunit</fullName>
    </alternativeName>
    <alternativeName>
        <fullName evidence="4">RNA polymerase II transcription factor B p38 subunit</fullName>
    </alternativeName>
</protein>
<dbReference type="NCBIfam" id="TIGR00570">
    <property type="entry name" value="cdk7"/>
    <property type="match status" value="1"/>
</dbReference>
<comment type="caution">
    <text evidence="8">The sequence shown here is derived from an EMBL/GenBank/DDBJ whole genome shotgun (WGS) entry which is preliminary data.</text>
</comment>
<proteinExistence type="predicted"/>
<evidence type="ECO:0000259" key="7">
    <source>
        <dbReference type="Pfam" id="PF17121"/>
    </source>
</evidence>
<name>A0AAD5X7K4_9FUNG</name>
<evidence type="ECO:0000256" key="5">
    <source>
        <dbReference type="ARBA" id="ARBA00033277"/>
    </source>
</evidence>
<sequence length="337" mass="38443">MGPKPKNQQSQLQQPQQSKVAVTVGPDTGDVCPVCKSDRYLNPNLRLLVSLCYHKILFLAGAAPCPICKTSLRKSNFVVQTFDDLRVEKEVHYRKKVGKFFNKRLEDFNYDQRAYDDYLEEVEDIMFNLANGVDVQATNEKVERFRQENKDLIASNLSKQMNEDKALSYKLKRESEEKRIRREALLLHDLEKSRSKELSKQAMINELETSEKSAEEIILAYKKRNQEEKASLHSATTLESILRDAEYSIAAAYQDDETFADVDNLDADDFDAFDHEYSDPIPDLVLAAGYQDPWTMDIAVDRAACASGYMPLWSHTRAIQSAFYAVLEGLGDGEITQ</sequence>
<evidence type="ECO:0000313" key="9">
    <source>
        <dbReference type="Proteomes" id="UP001211907"/>
    </source>
</evidence>
<dbReference type="EMBL" id="JADGJH010002936">
    <property type="protein sequence ID" value="KAJ3093981.1"/>
    <property type="molecule type" value="Genomic_DNA"/>
</dbReference>
<evidence type="ECO:0000256" key="3">
    <source>
        <dbReference type="ARBA" id="ARBA00023242"/>
    </source>
</evidence>
<feature type="domain" description="MAT1 centre" evidence="6">
    <location>
        <begin position="72"/>
        <end position="247"/>
    </location>
</feature>
<dbReference type="PANTHER" id="PTHR12683">
    <property type="entry name" value="CDK-ACTIVATING KINASE ASSEMBLY FACTOR MAT1"/>
    <property type="match status" value="1"/>
</dbReference>
<dbReference type="Pfam" id="PF17121">
    <property type="entry name" value="zf-C3HC4_5"/>
    <property type="match status" value="1"/>
</dbReference>
<dbReference type="Gene3D" id="3.30.40.10">
    <property type="entry name" value="Zinc/RING finger domain, C3HC4 (zinc finger)"/>
    <property type="match status" value="1"/>
</dbReference>
<evidence type="ECO:0000256" key="1">
    <source>
        <dbReference type="ARBA" id="ARBA00004123"/>
    </source>
</evidence>
<comment type="subcellular location">
    <subcellularLocation>
        <location evidence="1">Nucleus</location>
    </subcellularLocation>
</comment>
<dbReference type="PANTHER" id="PTHR12683:SF13">
    <property type="entry name" value="CDK-ACTIVATING KINASE ASSEMBLY FACTOR MAT1"/>
    <property type="match status" value="1"/>
</dbReference>
<organism evidence="8 9">
    <name type="scientific">Physocladia obscura</name>
    <dbReference type="NCBI Taxonomy" id="109957"/>
    <lineage>
        <taxon>Eukaryota</taxon>
        <taxon>Fungi</taxon>
        <taxon>Fungi incertae sedis</taxon>
        <taxon>Chytridiomycota</taxon>
        <taxon>Chytridiomycota incertae sedis</taxon>
        <taxon>Chytridiomycetes</taxon>
        <taxon>Chytridiales</taxon>
        <taxon>Chytriomycetaceae</taxon>
        <taxon>Physocladia</taxon>
    </lineage>
</organism>
<keyword evidence="3" id="KW-0539">Nucleus</keyword>
<dbReference type="GO" id="GO:0061575">
    <property type="term" value="F:cyclin-dependent protein serine/threonine kinase activator activity"/>
    <property type="evidence" value="ECO:0007669"/>
    <property type="project" value="InterPro"/>
</dbReference>
<dbReference type="InterPro" id="IPR004575">
    <property type="entry name" value="MAT1/Tfb3"/>
</dbReference>
<reference evidence="8" key="1">
    <citation type="submission" date="2020-05" db="EMBL/GenBank/DDBJ databases">
        <title>Phylogenomic resolution of chytrid fungi.</title>
        <authorList>
            <person name="Stajich J.E."/>
            <person name="Amses K."/>
            <person name="Simmons R."/>
            <person name="Seto K."/>
            <person name="Myers J."/>
            <person name="Bonds A."/>
            <person name="Quandt C.A."/>
            <person name="Barry K."/>
            <person name="Liu P."/>
            <person name="Grigoriev I."/>
            <person name="Longcore J.E."/>
            <person name="James T.Y."/>
        </authorList>
    </citation>
    <scope>NUCLEOTIDE SEQUENCE</scope>
    <source>
        <strain evidence="8">JEL0513</strain>
    </source>
</reference>
<dbReference type="Pfam" id="PF06391">
    <property type="entry name" value="MAT1"/>
    <property type="match status" value="1"/>
</dbReference>
<dbReference type="Proteomes" id="UP001211907">
    <property type="component" value="Unassembled WGS sequence"/>
</dbReference>
<feature type="domain" description="RING-type" evidence="7">
    <location>
        <begin position="30"/>
        <end position="69"/>
    </location>
</feature>
<accession>A0AAD5X7K4</accession>
<dbReference type="GO" id="GO:0005675">
    <property type="term" value="C:transcription factor TFIIH holo complex"/>
    <property type="evidence" value="ECO:0007669"/>
    <property type="project" value="InterPro"/>
</dbReference>
<evidence type="ECO:0000256" key="4">
    <source>
        <dbReference type="ARBA" id="ARBA00029873"/>
    </source>
</evidence>
<dbReference type="GO" id="GO:0006289">
    <property type="term" value="P:nucleotide-excision repair"/>
    <property type="evidence" value="ECO:0007669"/>
    <property type="project" value="InterPro"/>
</dbReference>
<evidence type="ECO:0000313" key="8">
    <source>
        <dbReference type="EMBL" id="KAJ3093981.1"/>
    </source>
</evidence>
<dbReference type="AlphaFoldDB" id="A0AAD5X7K4"/>
<dbReference type="InterPro" id="IPR013083">
    <property type="entry name" value="Znf_RING/FYVE/PHD"/>
</dbReference>
<dbReference type="GO" id="GO:0006357">
    <property type="term" value="P:regulation of transcription by RNA polymerase II"/>
    <property type="evidence" value="ECO:0007669"/>
    <property type="project" value="TreeGrafter"/>
</dbReference>
<keyword evidence="9" id="KW-1185">Reference proteome</keyword>
<evidence type="ECO:0000259" key="6">
    <source>
        <dbReference type="Pfam" id="PF06391"/>
    </source>
</evidence>
<dbReference type="InterPro" id="IPR001841">
    <property type="entry name" value="Znf_RING"/>
</dbReference>